<keyword evidence="1" id="KW-1133">Transmembrane helix</keyword>
<keyword evidence="3" id="KW-1185">Reference proteome</keyword>
<evidence type="ECO:0000313" key="2">
    <source>
        <dbReference type="EMBL" id="EEF47721.1"/>
    </source>
</evidence>
<proteinExistence type="predicted"/>
<dbReference type="InParanoid" id="B9RLJ6"/>
<keyword evidence="1" id="KW-0472">Membrane</keyword>
<protein>
    <submittedName>
        <fullName evidence="2">Uncharacterized protein</fullName>
    </submittedName>
</protein>
<feature type="transmembrane region" description="Helical" evidence="1">
    <location>
        <begin position="32"/>
        <end position="50"/>
    </location>
</feature>
<accession>B9RLJ6</accession>
<reference evidence="3" key="1">
    <citation type="journal article" date="2010" name="Nat. Biotechnol.">
        <title>Draft genome sequence of the oilseed species Ricinus communis.</title>
        <authorList>
            <person name="Chan A.P."/>
            <person name="Crabtree J."/>
            <person name="Zhao Q."/>
            <person name="Lorenzi H."/>
            <person name="Orvis J."/>
            <person name="Puiu D."/>
            <person name="Melake-Berhan A."/>
            <person name="Jones K.M."/>
            <person name="Redman J."/>
            <person name="Chen G."/>
            <person name="Cahoon E.B."/>
            <person name="Gedil M."/>
            <person name="Stanke M."/>
            <person name="Haas B.J."/>
            <person name="Wortman J.R."/>
            <person name="Fraser-Liggett C.M."/>
            <person name="Ravel J."/>
            <person name="Rabinowicz P.D."/>
        </authorList>
    </citation>
    <scope>NUCLEOTIDE SEQUENCE [LARGE SCALE GENOMIC DNA]</scope>
    <source>
        <strain evidence="3">cv. Hale</strain>
    </source>
</reference>
<sequence length="70" mass="8312">MMRRKSTKKRRTQELIVAISTKRSCQLFQEKNIGALTAAVFISIKIFGSWDLSWREFFQLKITSWFDQPI</sequence>
<name>B9RLJ6_RICCO</name>
<gene>
    <name evidence="2" type="ORF">RCOM_1467900</name>
</gene>
<evidence type="ECO:0000256" key="1">
    <source>
        <dbReference type="SAM" id="Phobius"/>
    </source>
</evidence>
<dbReference type="Proteomes" id="UP000008311">
    <property type="component" value="Unassembled WGS sequence"/>
</dbReference>
<evidence type="ECO:0000313" key="3">
    <source>
        <dbReference type="Proteomes" id="UP000008311"/>
    </source>
</evidence>
<dbReference type="EMBL" id="EQ973788">
    <property type="protein sequence ID" value="EEF47721.1"/>
    <property type="molecule type" value="Genomic_DNA"/>
</dbReference>
<keyword evidence="1" id="KW-0812">Transmembrane</keyword>
<dbReference type="AlphaFoldDB" id="B9RLJ6"/>
<organism evidence="2 3">
    <name type="scientific">Ricinus communis</name>
    <name type="common">Castor bean</name>
    <dbReference type="NCBI Taxonomy" id="3988"/>
    <lineage>
        <taxon>Eukaryota</taxon>
        <taxon>Viridiplantae</taxon>
        <taxon>Streptophyta</taxon>
        <taxon>Embryophyta</taxon>
        <taxon>Tracheophyta</taxon>
        <taxon>Spermatophyta</taxon>
        <taxon>Magnoliopsida</taxon>
        <taxon>eudicotyledons</taxon>
        <taxon>Gunneridae</taxon>
        <taxon>Pentapetalae</taxon>
        <taxon>rosids</taxon>
        <taxon>fabids</taxon>
        <taxon>Malpighiales</taxon>
        <taxon>Euphorbiaceae</taxon>
        <taxon>Acalyphoideae</taxon>
        <taxon>Acalypheae</taxon>
        <taxon>Ricinus</taxon>
    </lineage>
</organism>